<accession>A0A2I1PAF8</accession>
<dbReference type="InterPro" id="IPR012336">
    <property type="entry name" value="Thioredoxin-like_fold"/>
</dbReference>
<dbReference type="GO" id="GO:0016491">
    <property type="term" value="F:oxidoreductase activity"/>
    <property type="evidence" value="ECO:0007669"/>
    <property type="project" value="UniProtKB-KW"/>
</dbReference>
<dbReference type="EMBL" id="PKIZ01000011">
    <property type="protein sequence ID" value="PKZ41636.1"/>
    <property type="molecule type" value="Genomic_DNA"/>
</dbReference>
<dbReference type="Pfam" id="PF13462">
    <property type="entry name" value="Thioredoxin_4"/>
    <property type="match status" value="1"/>
</dbReference>
<keyword evidence="3" id="KW-0560">Oxidoreductase</keyword>
<comment type="similarity">
    <text evidence="1">Belongs to the thioredoxin family. DsbA subfamily.</text>
</comment>
<organism evidence="8 9">
    <name type="scientific">Kytococcus schroeteri</name>
    <dbReference type="NCBI Taxonomy" id="138300"/>
    <lineage>
        <taxon>Bacteria</taxon>
        <taxon>Bacillati</taxon>
        <taxon>Actinomycetota</taxon>
        <taxon>Actinomycetes</taxon>
        <taxon>Micrococcales</taxon>
        <taxon>Kytococcaceae</taxon>
        <taxon>Kytococcus</taxon>
    </lineage>
</organism>
<evidence type="ECO:0000256" key="3">
    <source>
        <dbReference type="ARBA" id="ARBA00023002"/>
    </source>
</evidence>
<evidence type="ECO:0000256" key="5">
    <source>
        <dbReference type="ARBA" id="ARBA00023284"/>
    </source>
</evidence>
<dbReference type="PROSITE" id="PS51352">
    <property type="entry name" value="THIOREDOXIN_2"/>
    <property type="match status" value="1"/>
</dbReference>
<evidence type="ECO:0000256" key="4">
    <source>
        <dbReference type="ARBA" id="ARBA00023157"/>
    </source>
</evidence>
<proteinExistence type="inferred from homology"/>
<reference evidence="8 9" key="1">
    <citation type="submission" date="2017-12" db="EMBL/GenBank/DDBJ databases">
        <title>Phylogenetic diversity of female urinary microbiome.</title>
        <authorList>
            <person name="Thomas-White K."/>
            <person name="Wolfe A.J."/>
        </authorList>
    </citation>
    <scope>NUCLEOTIDE SEQUENCE [LARGE SCALE GENOMIC DNA]</scope>
    <source>
        <strain evidence="8 9">UMB1298</strain>
    </source>
</reference>
<dbReference type="SUPFAM" id="SSF52833">
    <property type="entry name" value="Thioredoxin-like"/>
    <property type="match status" value="1"/>
</dbReference>
<comment type="caution">
    <text evidence="8">The sequence shown here is derived from an EMBL/GenBank/DDBJ whole genome shotgun (WGS) entry which is preliminary data.</text>
</comment>
<dbReference type="PANTHER" id="PTHR13887:SF14">
    <property type="entry name" value="DISULFIDE BOND FORMATION PROTEIN D"/>
    <property type="match status" value="1"/>
</dbReference>
<dbReference type="Proteomes" id="UP000234206">
    <property type="component" value="Unassembled WGS sequence"/>
</dbReference>
<evidence type="ECO:0000256" key="1">
    <source>
        <dbReference type="ARBA" id="ARBA00005791"/>
    </source>
</evidence>
<dbReference type="RefSeq" id="WP_070706141.1">
    <property type="nucleotide sequence ID" value="NZ_JBHLVH010000012.1"/>
</dbReference>
<keyword evidence="2" id="KW-0732">Signal</keyword>
<feature type="region of interest" description="Disordered" evidence="6">
    <location>
        <begin position="31"/>
        <end position="66"/>
    </location>
</feature>
<evidence type="ECO:0000313" key="8">
    <source>
        <dbReference type="EMBL" id="PKZ41636.1"/>
    </source>
</evidence>
<dbReference type="AlphaFoldDB" id="A0A2I1PAF8"/>
<dbReference type="InterPro" id="IPR036249">
    <property type="entry name" value="Thioredoxin-like_sf"/>
</dbReference>
<evidence type="ECO:0000313" key="9">
    <source>
        <dbReference type="Proteomes" id="UP000234206"/>
    </source>
</evidence>
<name>A0A2I1PAF8_9MICO</name>
<dbReference type="PANTHER" id="PTHR13887">
    <property type="entry name" value="GLUTATHIONE S-TRANSFERASE KAPPA"/>
    <property type="match status" value="1"/>
</dbReference>
<evidence type="ECO:0000259" key="7">
    <source>
        <dbReference type="PROSITE" id="PS51352"/>
    </source>
</evidence>
<dbReference type="Gene3D" id="3.40.30.10">
    <property type="entry name" value="Glutaredoxin"/>
    <property type="match status" value="1"/>
</dbReference>
<keyword evidence="4" id="KW-1015">Disulfide bond</keyword>
<feature type="compositionally biased region" description="Low complexity" evidence="6">
    <location>
        <begin position="38"/>
        <end position="57"/>
    </location>
</feature>
<sequence length="256" mass="27335">MTASSRRLLTIAAGAAVVLLLAVGALLAGRSGPSPQKASGGDAGASSPASPGESSAAGEGGRGPSAAEERIGLTRRDADDVTALGDVDAPVVLIEYADYRCPFCAVFSRDTMPELVSEYVESGRLRVEWRDLPLFGEESEKAAVAARAAGEQGRFWEYHRAVYEAAPERGHLEVTDEKLTAWAEEVGVPDMERFARDLESPELLEQVRADAEEARSQVGATGTPTFVIDDQRMVGAQSAETFRRVIDQQLAARREG</sequence>
<gene>
    <name evidence="8" type="ORF">CYJ76_07090</name>
</gene>
<keyword evidence="9" id="KW-1185">Reference proteome</keyword>
<evidence type="ECO:0000256" key="2">
    <source>
        <dbReference type="ARBA" id="ARBA00022729"/>
    </source>
</evidence>
<dbReference type="InterPro" id="IPR013766">
    <property type="entry name" value="Thioredoxin_domain"/>
</dbReference>
<protein>
    <submittedName>
        <fullName evidence="8">Disulfide bond formation protein</fullName>
    </submittedName>
</protein>
<feature type="domain" description="Thioredoxin" evidence="7">
    <location>
        <begin position="41"/>
        <end position="251"/>
    </location>
</feature>
<dbReference type="OrthoDB" id="117402at2"/>
<evidence type="ECO:0000256" key="6">
    <source>
        <dbReference type="SAM" id="MobiDB-lite"/>
    </source>
</evidence>
<keyword evidence="5" id="KW-0676">Redox-active center</keyword>